<evidence type="ECO:0000313" key="2">
    <source>
        <dbReference type="Proteomes" id="UP001454086"/>
    </source>
</evidence>
<name>A0ABV1DE21_9FIRM</name>
<evidence type="ECO:0000313" key="1">
    <source>
        <dbReference type="EMBL" id="MEQ2428635.1"/>
    </source>
</evidence>
<dbReference type="Proteomes" id="UP001454086">
    <property type="component" value="Unassembled WGS sequence"/>
</dbReference>
<keyword evidence="2" id="KW-1185">Reference proteome</keyword>
<sequence length="149" mass="16987">MREILNYPPIEKTELETVKALINRIAEATPDENCSRALSELNRITGKLHETIEFAEYWGWTDLDTLAEKVLTAEPPYINDLTKDEIAEIVSMTKTCLLSGEDNKADYYMELLHKSLPLTDVMRYIMSEKDEETIVNDMIKASSNSVIAL</sequence>
<organism evidence="1 2">
    <name type="scientific">Enterocloster hominis</name>
    <name type="common">ex Hitch et al. 2024</name>
    <dbReference type="NCBI Taxonomy" id="1917870"/>
    <lineage>
        <taxon>Bacteria</taxon>
        <taxon>Bacillati</taxon>
        <taxon>Bacillota</taxon>
        <taxon>Clostridia</taxon>
        <taxon>Lachnospirales</taxon>
        <taxon>Lachnospiraceae</taxon>
        <taxon>Enterocloster</taxon>
    </lineage>
</organism>
<protein>
    <submittedName>
        <fullName evidence="1">Uncharacterized protein</fullName>
    </submittedName>
</protein>
<dbReference type="RefSeq" id="WP_008716267.1">
    <property type="nucleotide sequence ID" value="NZ_JBBMFM010000202.1"/>
</dbReference>
<comment type="caution">
    <text evidence="1">The sequence shown here is derived from an EMBL/GenBank/DDBJ whole genome shotgun (WGS) entry which is preliminary data.</text>
</comment>
<reference evidence="1 2" key="1">
    <citation type="submission" date="2024-03" db="EMBL/GenBank/DDBJ databases">
        <title>Human intestinal bacterial collection.</title>
        <authorList>
            <person name="Pauvert C."/>
            <person name="Hitch T.C.A."/>
            <person name="Clavel T."/>
        </authorList>
    </citation>
    <scope>NUCLEOTIDE SEQUENCE [LARGE SCALE GENOMIC DNA]</scope>
    <source>
        <strain evidence="1 2">CLA-SR-H021</strain>
    </source>
</reference>
<dbReference type="EMBL" id="JBBMFM010000202">
    <property type="protein sequence ID" value="MEQ2428635.1"/>
    <property type="molecule type" value="Genomic_DNA"/>
</dbReference>
<accession>A0ABV1DE21</accession>
<gene>
    <name evidence="1" type="ORF">WMQ36_27120</name>
</gene>
<proteinExistence type="predicted"/>